<dbReference type="NCBIfam" id="NF001923">
    <property type="entry name" value="PRK00701.1"/>
    <property type="match status" value="1"/>
</dbReference>
<evidence type="ECO:0000256" key="5">
    <source>
        <dbReference type="ARBA" id="ARBA00023136"/>
    </source>
</evidence>
<dbReference type="PANTHER" id="PTHR11706">
    <property type="entry name" value="SOLUTE CARRIER PROTEIN FAMILY 11 MEMBER"/>
    <property type="match status" value="1"/>
</dbReference>
<keyword evidence="5 6" id="KW-0472">Membrane</keyword>
<dbReference type="Proteomes" id="UP000265515">
    <property type="component" value="Unassembled WGS sequence"/>
</dbReference>
<dbReference type="STRING" id="69332.A0A388KET6"/>
<comment type="similarity">
    <text evidence="2">Belongs to the NRAMP (TC 2.A.55) family.</text>
</comment>
<keyword evidence="3 6" id="KW-0812">Transmembrane</keyword>
<feature type="transmembrane region" description="Helical" evidence="6">
    <location>
        <begin position="54"/>
        <end position="69"/>
    </location>
</feature>
<dbReference type="OMA" id="ICHSANL"/>
<comment type="caution">
    <text evidence="7">The sequence shown here is derived from an EMBL/GenBank/DDBJ whole genome shotgun (WGS) entry which is preliminary data.</text>
</comment>
<dbReference type="NCBIfam" id="NF037982">
    <property type="entry name" value="Nramp_1"/>
    <property type="match status" value="1"/>
</dbReference>
<evidence type="ECO:0000256" key="6">
    <source>
        <dbReference type="SAM" id="Phobius"/>
    </source>
</evidence>
<evidence type="ECO:0000313" key="7">
    <source>
        <dbReference type="EMBL" id="GBG68517.1"/>
    </source>
</evidence>
<protein>
    <submittedName>
        <fullName evidence="7">Uncharacterized protein</fullName>
    </submittedName>
</protein>
<keyword evidence="4 6" id="KW-1133">Transmembrane helix</keyword>
<dbReference type="InterPro" id="IPR001046">
    <property type="entry name" value="NRAMP_fam"/>
</dbReference>
<evidence type="ECO:0000313" key="8">
    <source>
        <dbReference type="Proteomes" id="UP000265515"/>
    </source>
</evidence>
<proteinExistence type="inferred from homology"/>
<evidence type="ECO:0000256" key="1">
    <source>
        <dbReference type="ARBA" id="ARBA00004141"/>
    </source>
</evidence>
<dbReference type="OrthoDB" id="409173at2759"/>
<feature type="transmembrane region" description="Helical" evidence="6">
    <location>
        <begin position="89"/>
        <end position="111"/>
    </location>
</feature>
<comment type="subcellular location">
    <subcellularLocation>
        <location evidence="1">Membrane</location>
        <topology evidence="1">Multi-pass membrane protein</topology>
    </subcellularLocation>
</comment>
<dbReference type="Gramene" id="GBG68517">
    <property type="protein sequence ID" value="GBG68517"/>
    <property type="gene ID" value="CBR_g3061"/>
</dbReference>
<evidence type="ECO:0000256" key="3">
    <source>
        <dbReference type="ARBA" id="ARBA00022692"/>
    </source>
</evidence>
<dbReference type="GO" id="GO:0005384">
    <property type="term" value="F:manganese ion transmembrane transporter activity"/>
    <property type="evidence" value="ECO:0007669"/>
    <property type="project" value="TreeGrafter"/>
</dbReference>
<accession>A0A388KET6</accession>
<feature type="transmembrane region" description="Helical" evidence="6">
    <location>
        <begin position="158"/>
        <end position="179"/>
    </location>
</feature>
<feature type="transmembrane region" description="Helical" evidence="6">
    <location>
        <begin position="433"/>
        <end position="458"/>
    </location>
</feature>
<evidence type="ECO:0000256" key="4">
    <source>
        <dbReference type="ARBA" id="ARBA00022989"/>
    </source>
</evidence>
<feature type="transmembrane region" description="Helical" evidence="6">
    <location>
        <begin position="376"/>
        <end position="395"/>
    </location>
</feature>
<feature type="transmembrane region" description="Helical" evidence="6">
    <location>
        <begin position="131"/>
        <end position="152"/>
    </location>
</feature>
<keyword evidence="8" id="KW-1185">Reference proteome</keyword>
<feature type="transmembrane region" description="Helical" evidence="6">
    <location>
        <begin position="401"/>
        <end position="421"/>
    </location>
</feature>
<organism evidence="7 8">
    <name type="scientific">Chara braunii</name>
    <name type="common">Braun's stonewort</name>
    <dbReference type="NCBI Taxonomy" id="69332"/>
    <lineage>
        <taxon>Eukaryota</taxon>
        <taxon>Viridiplantae</taxon>
        <taxon>Streptophyta</taxon>
        <taxon>Charophyceae</taxon>
        <taxon>Charales</taxon>
        <taxon>Characeae</taxon>
        <taxon>Chara</taxon>
    </lineage>
</organism>
<dbReference type="GO" id="GO:0015086">
    <property type="term" value="F:cadmium ion transmembrane transporter activity"/>
    <property type="evidence" value="ECO:0007669"/>
    <property type="project" value="TreeGrafter"/>
</dbReference>
<gene>
    <name evidence="7" type="ORF">CBR_g3061</name>
</gene>
<feature type="transmembrane region" description="Helical" evidence="6">
    <location>
        <begin position="474"/>
        <end position="499"/>
    </location>
</feature>
<dbReference type="Pfam" id="PF01566">
    <property type="entry name" value="Nramp"/>
    <property type="match status" value="1"/>
</dbReference>
<reference evidence="7 8" key="1">
    <citation type="journal article" date="2018" name="Cell">
        <title>The Chara Genome: Secondary Complexity and Implications for Plant Terrestrialization.</title>
        <authorList>
            <person name="Nishiyama T."/>
            <person name="Sakayama H."/>
            <person name="Vries J.D."/>
            <person name="Buschmann H."/>
            <person name="Saint-Marcoux D."/>
            <person name="Ullrich K.K."/>
            <person name="Haas F.B."/>
            <person name="Vanderstraeten L."/>
            <person name="Becker D."/>
            <person name="Lang D."/>
            <person name="Vosolsobe S."/>
            <person name="Rombauts S."/>
            <person name="Wilhelmsson P.K.I."/>
            <person name="Janitza P."/>
            <person name="Kern R."/>
            <person name="Heyl A."/>
            <person name="Rumpler F."/>
            <person name="Villalobos L.I.A.C."/>
            <person name="Clay J.M."/>
            <person name="Skokan R."/>
            <person name="Toyoda A."/>
            <person name="Suzuki Y."/>
            <person name="Kagoshima H."/>
            <person name="Schijlen E."/>
            <person name="Tajeshwar N."/>
            <person name="Catarino B."/>
            <person name="Hetherington A.J."/>
            <person name="Saltykova A."/>
            <person name="Bonnot C."/>
            <person name="Breuninger H."/>
            <person name="Symeonidi A."/>
            <person name="Radhakrishnan G.V."/>
            <person name="Van Nieuwerburgh F."/>
            <person name="Deforce D."/>
            <person name="Chang C."/>
            <person name="Karol K.G."/>
            <person name="Hedrich R."/>
            <person name="Ulvskov P."/>
            <person name="Glockner G."/>
            <person name="Delwiche C.F."/>
            <person name="Petrasek J."/>
            <person name="Van de Peer Y."/>
            <person name="Friml J."/>
            <person name="Beilby M."/>
            <person name="Dolan L."/>
            <person name="Kohara Y."/>
            <person name="Sugano S."/>
            <person name="Fujiyama A."/>
            <person name="Delaux P.-M."/>
            <person name="Quint M."/>
            <person name="TheiBen G."/>
            <person name="Hagemann M."/>
            <person name="Harholt J."/>
            <person name="Dunand C."/>
            <person name="Zachgo S."/>
            <person name="Langdale J."/>
            <person name="Maumus F."/>
            <person name="Straeten D.V.D."/>
            <person name="Gould S.B."/>
            <person name="Rensing S.A."/>
        </authorList>
    </citation>
    <scope>NUCLEOTIDE SEQUENCE [LARGE SCALE GENOMIC DNA]</scope>
    <source>
        <strain evidence="7 8">S276</strain>
    </source>
</reference>
<sequence length="574" mass="61921">MTSLPNRADLESIAYRSTNDKIATLVTSAEEFGYRREDKSPLVSVPDKRGLRKLWAFVGPGFLVAIAYIDPGNFESDLQAGANFKFQLLWVLMCASIAGLIIQSLAANLGVVTGKHLAEHCRSEYPKPVNLGLWVVAELAIVASDIPEVIGMAFALNMLFSCPIWVGVLITGLSTLLLLTLQKYGVRKLESFVSILVFLIAVCFLVEVGYAKPDAGEVLKGLFVPSLGSRAAVGIAISLVGAVVMPHNLYLHSALVLSRDVPKTKSSIEDACRYNFMECGFALILAFVINVSVISVSGAICHSANLSAADGLKCEHLHLYETPLLLRNTLGAWSDKIFALALLASGQTSTVTGTFAGQYVMQGFLDLRMQPFARNLLTRSVAIVPSLVVVFIGGSHGAGRLIIASSIILSFELPFALLPLLKFTSSPVKMGPFVNHVAINVATWIVGFFVMSVNIYFLCSELVNFLRTAPWPHWVVMMCGVLGFLAIVCYFLCIVYLALRSDSTVTYSAPSLENPEAGIVGLPTTELEDVEEDFLYYGSDGRTITGASPRVLNSPAAISDKGEAHFHTGIPKAA</sequence>
<evidence type="ECO:0000256" key="2">
    <source>
        <dbReference type="ARBA" id="ARBA00009965"/>
    </source>
</evidence>
<dbReference type="HAMAP" id="MF_00221">
    <property type="entry name" value="NRAMP"/>
    <property type="match status" value="1"/>
</dbReference>
<feature type="transmembrane region" description="Helical" evidence="6">
    <location>
        <begin position="279"/>
        <end position="300"/>
    </location>
</feature>
<feature type="transmembrane region" description="Helical" evidence="6">
    <location>
        <begin position="191"/>
        <end position="211"/>
    </location>
</feature>
<dbReference type="GO" id="GO:0005886">
    <property type="term" value="C:plasma membrane"/>
    <property type="evidence" value="ECO:0007669"/>
    <property type="project" value="TreeGrafter"/>
</dbReference>
<name>A0A388KET6_CHABU</name>
<feature type="transmembrane region" description="Helical" evidence="6">
    <location>
        <begin position="337"/>
        <end position="356"/>
    </location>
</feature>
<dbReference type="EMBL" id="BFEA01000101">
    <property type="protein sequence ID" value="GBG68517.1"/>
    <property type="molecule type" value="Genomic_DNA"/>
</dbReference>
<dbReference type="GO" id="GO:0034755">
    <property type="term" value="P:iron ion transmembrane transport"/>
    <property type="evidence" value="ECO:0007669"/>
    <property type="project" value="TreeGrafter"/>
</dbReference>
<dbReference type="AlphaFoldDB" id="A0A388KET6"/>
<dbReference type="NCBIfam" id="TIGR01197">
    <property type="entry name" value="nramp"/>
    <property type="match status" value="1"/>
</dbReference>
<dbReference type="PANTHER" id="PTHR11706:SF54">
    <property type="entry name" value="METAL TRANSPORTER NRAMP1"/>
    <property type="match status" value="1"/>
</dbReference>
<feature type="transmembrane region" description="Helical" evidence="6">
    <location>
        <begin position="231"/>
        <end position="258"/>
    </location>
</feature>
<dbReference type="PRINTS" id="PR00447">
    <property type="entry name" value="NATRESASSCMP"/>
</dbReference>